<dbReference type="Pfam" id="PF00094">
    <property type="entry name" value="VWD"/>
    <property type="match status" value="1"/>
</dbReference>
<keyword evidence="5" id="KW-1185">Reference proteome</keyword>
<sequence>MHPGETWEKDCMVYTCMVDGTVKKTHKQCPPNHGPTQCANGLTPVSFTDDGCCSYTYCNCLCQGWGDPHYSTFDGTYYSHMGNCTYVLVEERYVELDYAVYVTNYDCGRDVSCPGSINVVYKSEEVKVTVPDKNDLTTKLVTVDDDEVGVPYKDSFFLVENFGDTIIVVVPDLNATVFFNGVFFEIYLPHKYFYNNTQGQCGTCTQNKTDDCLLRNGTVVIDCNALGPDWVTNTTDDCAERPPQPTTECPPSKICDIIYSSVFDGCREVLDFSIYYKSCQYDACYGGDTVCASLELIAETCNMLGFCIDWRGLTNGVCNYDCPSDMVYLPCAYEPQYCQK</sequence>
<keyword evidence="1" id="KW-1015">Disulfide bond</keyword>
<evidence type="ECO:0000313" key="5">
    <source>
        <dbReference type="Proteomes" id="UP000694388"/>
    </source>
</evidence>
<evidence type="ECO:0000313" key="4">
    <source>
        <dbReference type="Ensembl" id="ENSEBUP00000012836.1"/>
    </source>
</evidence>
<reference evidence="4" key="2">
    <citation type="submission" date="2025-09" db="UniProtKB">
        <authorList>
            <consortium name="Ensembl"/>
        </authorList>
    </citation>
    <scope>IDENTIFICATION</scope>
</reference>
<name>A0A8C4QC60_EPTBU</name>
<keyword evidence="2" id="KW-0325">Glycoprotein</keyword>
<dbReference type="InterPro" id="IPR014853">
    <property type="entry name" value="VWF/SSPO/ZAN-like_Cys-rich_dom"/>
</dbReference>
<feature type="domain" description="VWFD" evidence="3">
    <location>
        <begin position="60"/>
        <end position="239"/>
    </location>
</feature>
<dbReference type="PANTHER" id="PTHR11339">
    <property type="entry name" value="EXTRACELLULAR MATRIX GLYCOPROTEIN RELATED"/>
    <property type="match status" value="1"/>
</dbReference>
<dbReference type="Pfam" id="PF08742">
    <property type="entry name" value="C8"/>
    <property type="match status" value="1"/>
</dbReference>
<dbReference type="SMART" id="SM00216">
    <property type="entry name" value="VWD"/>
    <property type="match status" value="1"/>
</dbReference>
<evidence type="ECO:0000259" key="3">
    <source>
        <dbReference type="PROSITE" id="PS51233"/>
    </source>
</evidence>
<organism evidence="4 5">
    <name type="scientific">Eptatretus burgeri</name>
    <name type="common">Inshore hagfish</name>
    <dbReference type="NCBI Taxonomy" id="7764"/>
    <lineage>
        <taxon>Eukaryota</taxon>
        <taxon>Metazoa</taxon>
        <taxon>Chordata</taxon>
        <taxon>Craniata</taxon>
        <taxon>Vertebrata</taxon>
        <taxon>Cyclostomata</taxon>
        <taxon>Myxini</taxon>
        <taxon>Myxiniformes</taxon>
        <taxon>Myxinidae</taxon>
        <taxon>Eptatretinae</taxon>
        <taxon>Eptatretus</taxon>
    </lineage>
</organism>
<reference evidence="4" key="1">
    <citation type="submission" date="2025-08" db="UniProtKB">
        <authorList>
            <consortium name="Ensembl"/>
        </authorList>
    </citation>
    <scope>IDENTIFICATION</scope>
</reference>
<dbReference type="OMA" id="WEGCYCP"/>
<accession>A0A8C4QC60</accession>
<dbReference type="AlphaFoldDB" id="A0A8C4QC60"/>
<dbReference type="PROSITE" id="PS51233">
    <property type="entry name" value="VWFD"/>
    <property type="match status" value="1"/>
</dbReference>
<evidence type="ECO:0000256" key="2">
    <source>
        <dbReference type="ARBA" id="ARBA00023180"/>
    </source>
</evidence>
<protein>
    <recommendedName>
        <fullName evidence="3">VWFD domain-containing protein</fullName>
    </recommendedName>
</protein>
<dbReference type="InterPro" id="IPR050780">
    <property type="entry name" value="Mucin_vWF_Thrombospondin_sf"/>
</dbReference>
<dbReference type="PANTHER" id="PTHR11339:SF402">
    <property type="entry name" value="VWFD DOMAIN-CONTAINING PROTEIN"/>
    <property type="match status" value="1"/>
</dbReference>
<dbReference type="InterPro" id="IPR001846">
    <property type="entry name" value="VWF_type-D"/>
</dbReference>
<dbReference type="GeneTree" id="ENSGT00940000163235"/>
<dbReference type="Ensembl" id="ENSEBUT00000013412.1">
    <property type="protein sequence ID" value="ENSEBUP00000012836.1"/>
    <property type="gene ID" value="ENSEBUG00000008143.1"/>
</dbReference>
<dbReference type="Proteomes" id="UP000694388">
    <property type="component" value="Unplaced"/>
</dbReference>
<proteinExistence type="predicted"/>
<dbReference type="SMART" id="SM00832">
    <property type="entry name" value="C8"/>
    <property type="match status" value="1"/>
</dbReference>
<evidence type="ECO:0000256" key="1">
    <source>
        <dbReference type="ARBA" id="ARBA00023157"/>
    </source>
</evidence>